<keyword evidence="3" id="KW-1185">Reference proteome</keyword>
<dbReference type="OrthoDB" id="687110at2759"/>
<reference evidence="4" key="2">
    <citation type="submission" date="2025-08" db="UniProtKB">
        <authorList>
            <consortium name="RefSeq"/>
        </authorList>
    </citation>
    <scope>IDENTIFICATION</scope>
    <source>
        <tissue evidence="4">Leaf</tissue>
    </source>
</reference>
<dbReference type="GeneID" id="108846222"/>
<sequence>MFWVVDVTWCTSDSNLMSSRLNVRTCVHIWFGKMKSGFVAKNEQAHEELNNRERMHKMKRGQPPPKLRSTEPKQKTWEYASRTPEPMPNSVVETPKPKETRMVQPFVKNSPCWRVFESMEIFKAVPQRPHFSVHC</sequence>
<dbReference type="KEGG" id="rsz:108846222"/>
<dbReference type="AlphaFoldDB" id="A0A6J0MS23"/>
<proteinExistence type="predicted"/>
<gene>
    <name evidence="4" type="primary">LOC108846222</name>
</gene>
<name>A0A6J0MS23_RAPSA</name>
<organism evidence="3 4">
    <name type="scientific">Raphanus sativus</name>
    <name type="common">Radish</name>
    <name type="synonym">Raphanus raphanistrum var. sativus</name>
    <dbReference type="NCBI Taxonomy" id="3726"/>
    <lineage>
        <taxon>Eukaryota</taxon>
        <taxon>Viridiplantae</taxon>
        <taxon>Streptophyta</taxon>
        <taxon>Embryophyta</taxon>
        <taxon>Tracheophyta</taxon>
        <taxon>Spermatophyta</taxon>
        <taxon>Magnoliopsida</taxon>
        <taxon>eudicotyledons</taxon>
        <taxon>Gunneridae</taxon>
        <taxon>Pentapetalae</taxon>
        <taxon>rosids</taxon>
        <taxon>malvids</taxon>
        <taxon>Brassicales</taxon>
        <taxon>Brassicaceae</taxon>
        <taxon>Brassiceae</taxon>
        <taxon>Raphanus</taxon>
    </lineage>
</organism>
<evidence type="ECO:0000313" key="4">
    <source>
        <dbReference type="RefSeq" id="XP_018474949.1"/>
    </source>
</evidence>
<reference evidence="3" key="1">
    <citation type="journal article" date="2019" name="Database">
        <title>The radish genome database (RadishGD): an integrated information resource for radish genomics.</title>
        <authorList>
            <person name="Yu H.J."/>
            <person name="Baek S."/>
            <person name="Lee Y.J."/>
            <person name="Cho A."/>
            <person name="Mun J.H."/>
        </authorList>
    </citation>
    <scope>NUCLEOTIDE SEQUENCE [LARGE SCALE GENOMIC DNA]</scope>
    <source>
        <strain evidence="3">cv. WK10039</strain>
    </source>
</reference>
<protein>
    <submittedName>
        <fullName evidence="4">DUF724 domain-containing protein 5-like</fullName>
    </submittedName>
</protein>
<keyword evidence="2" id="KW-0341">Growth regulation</keyword>
<dbReference type="InterPro" id="IPR007930">
    <property type="entry name" value="DUF724"/>
</dbReference>
<accession>A0A6J0MS23</accession>
<keyword evidence="1" id="KW-0813">Transport</keyword>
<evidence type="ECO:0000313" key="3">
    <source>
        <dbReference type="Proteomes" id="UP000504610"/>
    </source>
</evidence>
<dbReference type="Pfam" id="PF05266">
    <property type="entry name" value="DUF724"/>
    <property type="match status" value="1"/>
</dbReference>
<evidence type="ECO:0000256" key="1">
    <source>
        <dbReference type="ARBA" id="ARBA00022448"/>
    </source>
</evidence>
<dbReference type="Proteomes" id="UP000504610">
    <property type="component" value="Chromosome 3"/>
</dbReference>
<evidence type="ECO:0000256" key="2">
    <source>
        <dbReference type="ARBA" id="ARBA00022604"/>
    </source>
</evidence>
<dbReference type="RefSeq" id="XP_018474949.1">
    <property type="nucleotide sequence ID" value="XM_018619447.2"/>
</dbReference>